<feature type="signal peptide" evidence="1">
    <location>
        <begin position="1"/>
        <end position="18"/>
    </location>
</feature>
<reference evidence="2" key="2">
    <citation type="submission" date="2018-07" db="EMBL/GenBank/DDBJ databases">
        <authorList>
            <consortium name="NCBI Pathogen Detection Project"/>
        </authorList>
    </citation>
    <scope>NUCLEOTIDE SEQUENCE</scope>
    <source>
        <strain evidence="2">2584-68</strain>
    </source>
</reference>
<sequence>MKNCILILAALISTNVMAKVNSVTSQCGNFTLVAKVGELTTVNGETVTSQKITEIGKNGLRVQMTLMPARDGNMYGFEYIRPDGDSKRRWLNVELIRTNMDQPRIIGSFDCKNTAG</sequence>
<comment type="caution">
    <text evidence="2">The sequence shown here is derived from an EMBL/GenBank/DDBJ whole genome shotgun (WGS) entry which is preliminary data.</text>
</comment>
<keyword evidence="1" id="KW-0732">Signal</keyword>
<proteinExistence type="predicted"/>
<accession>A0A736RDH0</accession>
<dbReference type="AlphaFoldDB" id="A0A736RDH0"/>
<evidence type="ECO:0000256" key="1">
    <source>
        <dbReference type="SAM" id="SignalP"/>
    </source>
</evidence>
<evidence type="ECO:0008006" key="3">
    <source>
        <dbReference type="Google" id="ProtNLM"/>
    </source>
</evidence>
<protein>
    <recommendedName>
        <fullName evidence="3">Secreted protein</fullName>
    </recommendedName>
</protein>
<feature type="chain" id="PRO_5027542881" description="Secreted protein" evidence="1">
    <location>
        <begin position="19"/>
        <end position="116"/>
    </location>
</feature>
<evidence type="ECO:0000313" key="2">
    <source>
        <dbReference type="EMBL" id="HAE7767462.1"/>
    </source>
</evidence>
<dbReference type="EMBL" id="DAATAH010000089">
    <property type="protein sequence ID" value="HAE7767462.1"/>
    <property type="molecule type" value="Genomic_DNA"/>
</dbReference>
<gene>
    <name evidence="2" type="ORF">GNB58_004553</name>
</gene>
<organism evidence="2">
    <name type="scientific">Salmonella enterica subsp. houtenae serovar 45:g,z51:-</name>
    <dbReference type="NCBI Taxonomy" id="1967611"/>
    <lineage>
        <taxon>Bacteria</taxon>
        <taxon>Pseudomonadati</taxon>
        <taxon>Pseudomonadota</taxon>
        <taxon>Gammaproteobacteria</taxon>
        <taxon>Enterobacterales</taxon>
        <taxon>Enterobacteriaceae</taxon>
        <taxon>Salmonella</taxon>
    </lineage>
</organism>
<reference evidence="2" key="1">
    <citation type="journal article" date="2018" name="Genome Biol.">
        <title>SKESA: strategic k-mer extension for scrupulous assemblies.</title>
        <authorList>
            <person name="Souvorov A."/>
            <person name="Agarwala R."/>
            <person name="Lipman D.J."/>
        </authorList>
    </citation>
    <scope>NUCLEOTIDE SEQUENCE</scope>
    <source>
        <strain evidence="2">2584-68</strain>
    </source>
</reference>
<name>A0A736RDH0_SALHO</name>